<dbReference type="STRING" id="927083.DB32_003354"/>
<dbReference type="PANTHER" id="PTHR11877">
    <property type="entry name" value="HYDROXYMETHYLGLUTARYL-COA SYNTHASE"/>
    <property type="match status" value="1"/>
</dbReference>
<evidence type="ECO:0000256" key="3">
    <source>
        <dbReference type="ARBA" id="ARBA00023315"/>
    </source>
</evidence>
<sequence>MTRALTSFTRKLRRSSAQRAARSLLFSARGYTKMNLPIERRPSERPRAMRARLAPSVASTAIAFPRHRYTQAELADAAQRVLPEGMLRDGALQRFFARVGVEQRCLALPAERYGSLHGLKERNDAWLEVAMELAEEVVQRALDEAGLQASDVSMLATTTVTGIAVPSIDARLMNRLPFDPSLKRLPLFGLGCLGGAAGLARVAEYLRAYPEEAAMLVSVELCSLTFQLDDISVANLVSTGLFGDGAAAVLLVGAHHPLADRAPRPTVLASRSAFFPDTERVMGWDVVDAGFKVVLSPDVPKVVAAHVRPAMDGFLAEYGLSRRDVERWVMHPGGPKVIDALEQSLELAPDALEPTRRSLAEVGNLSSASVLCLLDEHRRAAPAPGAHGVLMAMGPAFCAEMVLLRW</sequence>
<dbReference type="PANTHER" id="PTHR11877:SF99">
    <property type="entry name" value="1,3,6,8-TETRAHYDROXYNAPHTHALENE SYNTHASE"/>
    <property type="match status" value="1"/>
</dbReference>
<dbReference type="InterPro" id="IPR001099">
    <property type="entry name" value="Chalcone/stilbene_synt_N"/>
</dbReference>
<dbReference type="CDD" id="cd00831">
    <property type="entry name" value="CHS_like"/>
    <property type="match status" value="1"/>
</dbReference>
<comment type="similarity">
    <text evidence="1">Belongs to the thiolase-like superfamily. Chalcone/stilbene synthases family.</text>
</comment>
<gene>
    <name evidence="7" type="ORF">DB32_003354</name>
</gene>
<accession>A0A0F6W345</accession>
<dbReference type="GO" id="GO:0030639">
    <property type="term" value="P:polyketide biosynthetic process"/>
    <property type="evidence" value="ECO:0007669"/>
    <property type="project" value="TreeGrafter"/>
</dbReference>
<dbReference type="EMBL" id="CP011125">
    <property type="protein sequence ID" value="AKF06205.1"/>
    <property type="molecule type" value="Genomic_DNA"/>
</dbReference>
<evidence type="ECO:0000313" key="7">
    <source>
        <dbReference type="EMBL" id="AKF06205.1"/>
    </source>
</evidence>
<keyword evidence="8" id="KW-1185">Reference proteome</keyword>
<dbReference type="AlphaFoldDB" id="A0A0F6W345"/>
<dbReference type="Proteomes" id="UP000034883">
    <property type="component" value="Chromosome"/>
</dbReference>
<dbReference type="KEGG" id="samy:DB32_003354"/>
<dbReference type="Gene3D" id="3.40.47.10">
    <property type="match status" value="2"/>
</dbReference>
<evidence type="ECO:0000256" key="1">
    <source>
        <dbReference type="ARBA" id="ARBA00005531"/>
    </source>
</evidence>
<feature type="domain" description="Chalcone/stilbene synthase C-terminal" evidence="6">
    <location>
        <begin position="270"/>
        <end position="405"/>
    </location>
</feature>
<dbReference type="SUPFAM" id="SSF53901">
    <property type="entry name" value="Thiolase-like"/>
    <property type="match status" value="1"/>
</dbReference>
<dbReference type="GO" id="GO:0016747">
    <property type="term" value="F:acyltransferase activity, transferring groups other than amino-acyl groups"/>
    <property type="evidence" value="ECO:0007669"/>
    <property type="project" value="InterPro"/>
</dbReference>
<dbReference type="InterPro" id="IPR012328">
    <property type="entry name" value="Chalcone/stilbene_synt_C"/>
</dbReference>
<reference evidence="7 8" key="1">
    <citation type="submission" date="2015-03" db="EMBL/GenBank/DDBJ databases">
        <title>Genome assembly of Sandaracinus amylolyticus DSM 53668.</title>
        <authorList>
            <person name="Sharma G."/>
            <person name="Subramanian S."/>
        </authorList>
    </citation>
    <scope>NUCLEOTIDE SEQUENCE [LARGE SCALE GENOMIC DNA]</scope>
    <source>
        <strain evidence="7 8">DSM 53668</strain>
    </source>
</reference>
<protein>
    <submittedName>
        <fullName evidence="7">Chalcone synthase</fullName>
    </submittedName>
</protein>
<organism evidence="7 8">
    <name type="scientific">Sandaracinus amylolyticus</name>
    <dbReference type="NCBI Taxonomy" id="927083"/>
    <lineage>
        <taxon>Bacteria</taxon>
        <taxon>Pseudomonadati</taxon>
        <taxon>Myxococcota</taxon>
        <taxon>Polyangia</taxon>
        <taxon>Polyangiales</taxon>
        <taxon>Sandaracinaceae</taxon>
        <taxon>Sandaracinus</taxon>
    </lineage>
</organism>
<keyword evidence="3" id="KW-0012">Acyltransferase</keyword>
<dbReference type="InterPro" id="IPR016039">
    <property type="entry name" value="Thiolase-like"/>
</dbReference>
<feature type="active site" description="Acyl-thioester intermediate" evidence="4">
    <location>
        <position position="192"/>
    </location>
</feature>
<proteinExistence type="inferred from homology"/>
<evidence type="ECO:0000313" key="8">
    <source>
        <dbReference type="Proteomes" id="UP000034883"/>
    </source>
</evidence>
<feature type="domain" description="Chalcone/stilbene synthase N-terminal" evidence="5">
    <location>
        <begin position="118"/>
        <end position="254"/>
    </location>
</feature>
<keyword evidence="2" id="KW-0808">Transferase</keyword>
<dbReference type="FunFam" id="3.40.47.10:FF:000014">
    <property type="entry name" value="Chalcone synthase 1"/>
    <property type="match status" value="1"/>
</dbReference>
<evidence type="ECO:0000256" key="2">
    <source>
        <dbReference type="ARBA" id="ARBA00022679"/>
    </source>
</evidence>
<dbReference type="PIRSF" id="PIRSF000451">
    <property type="entry name" value="PKS_III"/>
    <property type="match status" value="1"/>
</dbReference>
<evidence type="ECO:0000259" key="5">
    <source>
        <dbReference type="Pfam" id="PF00195"/>
    </source>
</evidence>
<dbReference type="InterPro" id="IPR011141">
    <property type="entry name" value="Polyketide_synthase_type-III"/>
</dbReference>
<dbReference type="Pfam" id="PF00195">
    <property type="entry name" value="Chal_sti_synt_N"/>
    <property type="match status" value="1"/>
</dbReference>
<dbReference type="Pfam" id="PF02797">
    <property type="entry name" value="Chal_sti_synt_C"/>
    <property type="match status" value="1"/>
</dbReference>
<name>A0A0F6W345_9BACT</name>
<evidence type="ECO:0000259" key="6">
    <source>
        <dbReference type="Pfam" id="PF02797"/>
    </source>
</evidence>
<evidence type="ECO:0000256" key="4">
    <source>
        <dbReference type="PIRSR" id="PIRSR000451-1"/>
    </source>
</evidence>